<evidence type="ECO:0000259" key="6">
    <source>
        <dbReference type="SMART" id="SM00062"/>
    </source>
</evidence>
<feature type="signal peptide" evidence="5">
    <location>
        <begin position="1"/>
        <end position="25"/>
    </location>
</feature>
<dbReference type="PANTHER" id="PTHR35936:SF17">
    <property type="entry name" value="ARGININE-BINDING EXTRACELLULAR PROTEIN ARTP"/>
    <property type="match status" value="1"/>
</dbReference>
<comment type="caution">
    <text evidence="7">The sequence shown here is derived from an EMBL/GenBank/DDBJ whole genome shotgun (WGS) entry which is preliminary data.</text>
</comment>
<dbReference type="Proteomes" id="UP000292685">
    <property type="component" value="Unassembled WGS sequence"/>
</dbReference>
<dbReference type="Pfam" id="PF00497">
    <property type="entry name" value="SBP_bac_3"/>
    <property type="match status" value="1"/>
</dbReference>
<dbReference type="RefSeq" id="WP_130448745.1">
    <property type="nucleotide sequence ID" value="NZ_SHLA01000001.1"/>
</dbReference>
<keyword evidence="3 5" id="KW-0732">Signal</keyword>
<keyword evidence="8" id="KW-1185">Reference proteome</keyword>
<dbReference type="SUPFAM" id="SSF53850">
    <property type="entry name" value="Periplasmic binding protein-like II"/>
    <property type="match status" value="1"/>
</dbReference>
<dbReference type="Gene3D" id="3.40.190.10">
    <property type="entry name" value="Periplasmic binding protein-like II"/>
    <property type="match status" value="2"/>
</dbReference>
<dbReference type="PANTHER" id="PTHR35936">
    <property type="entry name" value="MEMBRANE-BOUND LYTIC MUREIN TRANSGLYCOSYLASE F"/>
    <property type="match status" value="1"/>
</dbReference>
<dbReference type="AlphaFoldDB" id="A0A4Q8AAI6"/>
<dbReference type="OrthoDB" id="8454826at2"/>
<dbReference type="InterPro" id="IPR001638">
    <property type="entry name" value="Solute-binding_3/MltF_N"/>
</dbReference>
<evidence type="ECO:0000256" key="3">
    <source>
        <dbReference type="ARBA" id="ARBA00022729"/>
    </source>
</evidence>
<evidence type="ECO:0000313" key="8">
    <source>
        <dbReference type="Proteomes" id="UP000292685"/>
    </source>
</evidence>
<dbReference type="GO" id="GO:0030313">
    <property type="term" value="C:cell envelope"/>
    <property type="evidence" value="ECO:0007669"/>
    <property type="project" value="UniProtKB-SubCell"/>
</dbReference>
<dbReference type="PROSITE" id="PS01039">
    <property type="entry name" value="SBP_BACTERIAL_3"/>
    <property type="match status" value="1"/>
</dbReference>
<evidence type="ECO:0000256" key="4">
    <source>
        <dbReference type="RuleBase" id="RU003744"/>
    </source>
</evidence>
<sequence length="265" mass="27628">MKTSPRTLKSLAVLAAAGLALTACSSGGSDADPSEGGETGLSLVSEGQLTVCSEIPYEPFEFTDENGDIVGFDMDIATEIAADLGLEREIIADSFESIQSGLSFGKCDISISSISITEERKGNMDFSDPYMADDLTLIAASGSDVTDLDSAKDKKVGVQDGTTGKKYAEENGISPVGFESTGLLLQALKSGTVDAALGNASVLGYGIKDEADISRVEDFATGEELGVSIEKGDAAMLEAVNGTLQRLTDSGEMDELKAKWFGETE</sequence>
<accession>A0A4Q8AAI6</accession>
<feature type="domain" description="Solute-binding protein family 3/N-terminal" evidence="6">
    <location>
        <begin position="48"/>
        <end position="264"/>
    </location>
</feature>
<feature type="chain" id="PRO_5038972024" evidence="5">
    <location>
        <begin position="26"/>
        <end position="265"/>
    </location>
</feature>
<evidence type="ECO:0000256" key="1">
    <source>
        <dbReference type="ARBA" id="ARBA00004196"/>
    </source>
</evidence>
<dbReference type="InterPro" id="IPR018313">
    <property type="entry name" value="SBP_3_CS"/>
</dbReference>
<dbReference type="PROSITE" id="PS51257">
    <property type="entry name" value="PROKAR_LIPOPROTEIN"/>
    <property type="match status" value="1"/>
</dbReference>
<protein>
    <submittedName>
        <fullName evidence="7">Amino acid ABC transporter substrate-binding protein (PAAT family)</fullName>
    </submittedName>
</protein>
<name>A0A4Q8AAI6_9MICC</name>
<dbReference type="EMBL" id="SHLA01000001">
    <property type="protein sequence ID" value="RZU60671.1"/>
    <property type="molecule type" value="Genomic_DNA"/>
</dbReference>
<comment type="subcellular location">
    <subcellularLocation>
        <location evidence="1">Cell envelope</location>
    </subcellularLocation>
</comment>
<organism evidence="7 8">
    <name type="scientific">Zhihengliuella halotolerans</name>
    <dbReference type="NCBI Taxonomy" id="370736"/>
    <lineage>
        <taxon>Bacteria</taxon>
        <taxon>Bacillati</taxon>
        <taxon>Actinomycetota</taxon>
        <taxon>Actinomycetes</taxon>
        <taxon>Micrococcales</taxon>
        <taxon>Micrococcaceae</taxon>
        <taxon>Zhihengliuella</taxon>
    </lineage>
</organism>
<gene>
    <name evidence="7" type="ORF">EV380_0215</name>
</gene>
<dbReference type="CDD" id="cd13530">
    <property type="entry name" value="PBP2_peptides_like"/>
    <property type="match status" value="1"/>
</dbReference>
<reference evidence="7 8" key="1">
    <citation type="submission" date="2019-02" db="EMBL/GenBank/DDBJ databases">
        <title>Sequencing the genomes of 1000 actinobacteria strains.</title>
        <authorList>
            <person name="Klenk H.-P."/>
        </authorList>
    </citation>
    <scope>NUCLEOTIDE SEQUENCE [LARGE SCALE GENOMIC DNA]</scope>
    <source>
        <strain evidence="7 8">DSM 17364</strain>
    </source>
</reference>
<comment type="similarity">
    <text evidence="2 4">Belongs to the bacterial solute-binding protein 3 family.</text>
</comment>
<evidence type="ECO:0000313" key="7">
    <source>
        <dbReference type="EMBL" id="RZU60671.1"/>
    </source>
</evidence>
<evidence type="ECO:0000256" key="2">
    <source>
        <dbReference type="ARBA" id="ARBA00010333"/>
    </source>
</evidence>
<dbReference type="SMART" id="SM00062">
    <property type="entry name" value="PBPb"/>
    <property type="match status" value="1"/>
</dbReference>
<proteinExistence type="inferred from homology"/>
<evidence type="ECO:0000256" key="5">
    <source>
        <dbReference type="SAM" id="SignalP"/>
    </source>
</evidence>